<dbReference type="PATRIC" id="fig|889378.3.peg.1979"/>
<dbReference type="Pfam" id="PF10719">
    <property type="entry name" value="ComFB"/>
    <property type="match status" value="1"/>
</dbReference>
<evidence type="ECO:0000256" key="1">
    <source>
        <dbReference type="SAM" id="Coils"/>
    </source>
</evidence>
<evidence type="ECO:0000313" key="3">
    <source>
        <dbReference type="Proteomes" id="UP000007383"/>
    </source>
</evidence>
<dbReference type="STRING" id="889378.Spiaf_1993"/>
<dbReference type="KEGG" id="sfc:Spiaf_1993"/>
<name>H9UKK0_SPIAZ</name>
<dbReference type="OrthoDB" id="5616024at2"/>
<dbReference type="EMBL" id="CP003282">
    <property type="protein sequence ID" value="AFG38043.1"/>
    <property type="molecule type" value="Genomic_DNA"/>
</dbReference>
<proteinExistence type="predicted"/>
<gene>
    <name evidence="2" type="ordered locus">Spiaf_1993</name>
</gene>
<keyword evidence="1" id="KW-0175">Coiled coil</keyword>
<sequence>MGLKELLQLEDLVNESERFVLEELEQQLETAADACRTTECVLDMAAYALNKVPPRYRVNLLGRLFSSVPDADYQTAVQQAVSEAIRIVSKNPPRS</sequence>
<keyword evidence="3" id="KW-1185">Reference proteome</keyword>
<reference evidence="3" key="1">
    <citation type="journal article" date="2013" name="Stand. Genomic Sci.">
        <title>Complete genome sequence of the halophilic bacterium Spirochaeta africana type strain (Z-7692(T)) from the alkaline Lake Magadi in the East African Rift.</title>
        <authorList>
            <person name="Liolos K."/>
            <person name="Abt B."/>
            <person name="Scheuner C."/>
            <person name="Teshima H."/>
            <person name="Held B."/>
            <person name="Lapidus A."/>
            <person name="Nolan M."/>
            <person name="Lucas S."/>
            <person name="Deshpande S."/>
            <person name="Cheng J.F."/>
            <person name="Tapia R."/>
            <person name="Goodwin L.A."/>
            <person name="Pitluck S."/>
            <person name="Pagani I."/>
            <person name="Ivanova N."/>
            <person name="Mavromatis K."/>
            <person name="Mikhailova N."/>
            <person name="Huntemann M."/>
            <person name="Pati A."/>
            <person name="Chen A."/>
            <person name="Palaniappan K."/>
            <person name="Land M."/>
            <person name="Rohde M."/>
            <person name="Tindall B.J."/>
            <person name="Detter J.C."/>
            <person name="Goker M."/>
            <person name="Bristow J."/>
            <person name="Eisen J.A."/>
            <person name="Markowitz V."/>
            <person name="Hugenholtz P."/>
            <person name="Woyke T."/>
            <person name="Klenk H.P."/>
            <person name="Kyrpides N.C."/>
        </authorList>
    </citation>
    <scope>NUCLEOTIDE SEQUENCE</scope>
    <source>
        <strain evidence="3">ATCC 700263 / DSM 8902 / Z-7692</strain>
    </source>
</reference>
<organism evidence="2 3">
    <name type="scientific">Spirochaeta africana (strain ATCC 700263 / DSM 8902 / Z-7692)</name>
    <dbReference type="NCBI Taxonomy" id="889378"/>
    <lineage>
        <taxon>Bacteria</taxon>
        <taxon>Pseudomonadati</taxon>
        <taxon>Spirochaetota</taxon>
        <taxon>Spirochaetia</taxon>
        <taxon>Spirochaetales</taxon>
        <taxon>Spirochaetaceae</taxon>
        <taxon>Spirochaeta</taxon>
    </lineage>
</organism>
<dbReference type="AlphaFoldDB" id="H9UKK0"/>
<dbReference type="InterPro" id="IPR019657">
    <property type="entry name" value="ComFB"/>
</dbReference>
<accession>H9UKK0</accession>
<evidence type="ECO:0000313" key="2">
    <source>
        <dbReference type="EMBL" id="AFG38043.1"/>
    </source>
</evidence>
<dbReference type="HOGENOM" id="CLU_170941_0_0_12"/>
<dbReference type="RefSeq" id="WP_014456026.1">
    <property type="nucleotide sequence ID" value="NC_017098.1"/>
</dbReference>
<feature type="coiled-coil region" evidence="1">
    <location>
        <begin position="14"/>
        <end position="41"/>
    </location>
</feature>
<protein>
    <submittedName>
        <fullName evidence="2">Late competence development protein ComFB</fullName>
    </submittedName>
</protein>
<dbReference type="Proteomes" id="UP000007383">
    <property type="component" value="Chromosome"/>
</dbReference>